<dbReference type="InterPro" id="IPR013783">
    <property type="entry name" value="Ig-like_fold"/>
</dbReference>
<dbReference type="InterPro" id="IPR007110">
    <property type="entry name" value="Ig-like_dom"/>
</dbReference>
<keyword evidence="1" id="KW-0472">Membrane</keyword>
<evidence type="ECO:0000256" key="2">
    <source>
        <dbReference type="SAM" id="SignalP"/>
    </source>
</evidence>
<feature type="chain" id="PRO_5026879022" evidence="2">
    <location>
        <begin position="25"/>
        <end position="334"/>
    </location>
</feature>
<evidence type="ECO:0000313" key="5">
    <source>
        <dbReference type="RefSeq" id="XP_029318482.1"/>
    </source>
</evidence>
<dbReference type="RefSeq" id="XP_029318482.1">
    <property type="nucleotide sequence ID" value="XM_029462622.1"/>
</dbReference>
<dbReference type="InterPro" id="IPR036179">
    <property type="entry name" value="Ig-like_dom_sf"/>
</dbReference>
<dbReference type="PROSITE" id="PS50835">
    <property type="entry name" value="IG_LIKE"/>
    <property type="match status" value="2"/>
</dbReference>
<keyword evidence="2" id="KW-0732">Signal</keyword>
<evidence type="ECO:0000313" key="4">
    <source>
        <dbReference type="Proteomes" id="UP000504630"/>
    </source>
</evidence>
<sequence>MEFRCIKTSLFLILLLLFIAAATGQKVLYHSVRDGGEGTLPCNDVMDDQSNCDGTVWTFRGSLGRATVPLVERGQSVENTDRLSVTEKCSLRIKKVTVQDAGRYDCQQFGSDPNTVLLSVVTFTEHHNNDQVTLDCSVSIYDFCRHTVKWLFEGRDVEHSDIKTSQSLCSASVTVLTSRFSYTQRLLTCAVSFINDKGVQIFSPQSSGEDTQPTTTTTTTGPTTDVLLYIAVPLLLVALLIITVAFIRWKRTKGQKTQKDDHDGLTSNAAATEISQDQADPEDGVSYASVSYTKKTDSKAQVRSKTDDDEGDAVTYMSVKASSHDPSSLYATIS</sequence>
<proteinExistence type="predicted"/>
<dbReference type="Proteomes" id="UP000504630">
    <property type="component" value="Chromosome 24"/>
</dbReference>
<dbReference type="InParanoid" id="A0A6J2S9Q4"/>
<dbReference type="GeneID" id="115028789"/>
<dbReference type="FunCoup" id="A0A6J2S9Q4">
    <property type="interactions" value="4"/>
</dbReference>
<dbReference type="PANTHER" id="PTHR11422">
    <property type="entry name" value="T-CELL SURFACE GLYCOPROTEIN CD4"/>
    <property type="match status" value="1"/>
</dbReference>
<reference evidence="5" key="1">
    <citation type="submission" date="2025-08" db="UniProtKB">
        <authorList>
            <consortium name="RefSeq"/>
        </authorList>
    </citation>
    <scope>IDENTIFICATION</scope>
</reference>
<keyword evidence="1" id="KW-0812">Transmembrane</keyword>
<protein>
    <submittedName>
        <fullName evidence="5">Uncharacterized protein LOC115028789</fullName>
    </submittedName>
</protein>
<dbReference type="KEGG" id="cgob:115028789"/>
<feature type="domain" description="Ig-like" evidence="3">
    <location>
        <begin position="113"/>
        <end position="200"/>
    </location>
</feature>
<name>A0A6J2S9Q4_COTGO</name>
<dbReference type="AlphaFoldDB" id="A0A6J2S9Q4"/>
<feature type="domain" description="Ig-like" evidence="3">
    <location>
        <begin position="32"/>
        <end position="107"/>
    </location>
</feature>
<accession>A0A6J2S9Q4</accession>
<gene>
    <name evidence="5" type="primary">LOC115028789</name>
</gene>
<feature type="signal peptide" evidence="2">
    <location>
        <begin position="1"/>
        <end position="24"/>
    </location>
</feature>
<dbReference type="OrthoDB" id="8936750at2759"/>
<feature type="transmembrane region" description="Helical" evidence="1">
    <location>
        <begin position="226"/>
        <end position="249"/>
    </location>
</feature>
<dbReference type="SUPFAM" id="SSF48726">
    <property type="entry name" value="Immunoglobulin"/>
    <property type="match status" value="2"/>
</dbReference>
<evidence type="ECO:0000256" key="1">
    <source>
        <dbReference type="SAM" id="Phobius"/>
    </source>
</evidence>
<organism evidence="4 5">
    <name type="scientific">Cottoperca gobio</name>
    <name type="common">Frogmouth</name>
    <name type="synonym">Aphritis gobio</name>
    <dbReference type="NCBI Taxonomy" id="56716"/>
    <lineage>
        <taxon>Eukaryota</taxon>
        <taxon>Metazoa</taxon>
        <taxon>Chordata</taxon>
        <taxon>Craniata</taxon>
        <taxon>Vertebrata</taxon>
        <taxon>Euteleostomi</taxon>
        <taxon>Actinopterygii</taxon>
        <taxon>Neopterygii</taxon>
        <taxon>Teleostei</taxon>
        <taxon>Neoteleostei</taxon>
        <taxon>Acanthomorphata</taxon>
        <taxon>Eupercaria</taxon>
        <taxon>Perciformes</taxon>
        <taxon>Notothenioidei</taxon>
        <taxon>Bovichtidae</taxon>
        <taxon>Cottoperca</taxon>
    </lineage>
</organism>
<evidence type="ECO:0000259" key="3">
    <source>
        <dbReference type="PROSITE" id="PS50835"/>
    </source>
</evidence>
<keyword evidence="1" id="KW-1133">Transmembrane helix</keyword>
<dbReference type="Gene3D" id="2.60.40.10">
    <property type="entry name" value="Immunoglobulins"/>
    <property type="match status" value="1"/>
</dbReference>
<keyword evidence="4" id="KW-1185">Reference proteome</keyword>